<reference evidence="8" key="1">
    <citation type="submission" date="2016-04" db="UniProtKB">
        <authorList>
            <consortium name="WormBaseParasite"/>
        </authorList>
    </citation>
    <scope>IDENTIFICATION</scope>
</reference>
<organism evidence="8">
    <name type="scientific">Haemonchus placei</name>
    <name type="common">Barber's pole worm</name>
    <dbReference type="NCBI Taxonomy" id="6290"/>
    <lineage>
        <taxon>Eukaryota</taxon>
        <taxon>Metazoa</taxon>
        <taxon>Ecdysozoa</taxon>
        <taxon>Nematoda</taxon>
        <taxon>Chromadorea</taxon>
        <taxon>Rhabditida</taxon>
        <taxon>Rhabditina</taxon>
        <taxon>Rhabditomorpha</taxon>
        <taxon>Strongyloidea</taxon>
        <taxon>Trichostrongylidae</taxon>
        <taxon>Haemonchus</taxon>
    </lineage>
</organism>
<dbReference type="PANTHER" id="PTHR19871:SF38">
    <property type="entry name" value="PROTEIN QUI-1"/>
    <property type="match status" value="1"/>
</dbReference>
<proteinExistence type="predicted"/>
<dbReference type="STRING" id="6290.A0A158QJR0"/>
<keyword evidence="1 3" id="KW-0853">WD repeat</keyword>
<evidence type="ECO:0000313" key="6">
    <source>
        <dbReference type="EMBL" id="VDO20398.1"/>
    </source>
</evidence>
<evidence type="ECO:0000313" key="8">
    <source>
        <dbReference type="WBParaSite" id="HPLM_0000322401-mRNA-1"/>
    </source>
</evidence>
<feature type="repeat" description="WD" evidence="3">
    <location>
        <begin position="1142"/>
        <end position="1183"/>
    </location>
</feature>
<gene>
    <name evidence="6" type="ORF">HPLM_LOCUS3216</name>
</gene>
<feature type="repeat" description="WD" evidence="3">
    <location>
        <begin position="750"/>
        <end position="791"/>
    </location>
</feature>
<dbReference type="InterPro" id="IPR015943">
    <property type="entry name" value="WD40/YVTN_repeat-like_dom_sf"/>
</dbReference>
<dbReference type="SUPFAM" id="SSF50998">
    <property type="entry name" value="Quinoprotein alcohol dehydrogenase-like"/>
    <property type="match status" value="2"/>
</dbReference>
<dbReference type="EMBL" id="UZAF01016104">
    <property type="protein sequence ID" value="VDO20398.1"/>
    <property type="molecule type" value="Genomic_DNA"/>
</dbReference>
<dbReference type="Gene3D" id="2.130.10.10">
    <property type="entry name" value="YVTN repeat-like/Quinoprotein amine dehydrogenase"/>
    <property type="match status" value="3"/>
</dbReference>
<evidence type="ECO:0000256" key="1">
    <source>
        <dbReference type="ARBA" id="ARBA00022574"/>
    </source>
</evidence>
<dbReference type="Pfam" id="PF25469">
    <property type="entry name" value="WHD_NWD1"/>
    <property type="match status" value="1"/>
</dbReference>
<dbReference type="PROSITE" id="PS50082">
    <property type="entry name" value="WD_REPEATS_2"/>
    <property type="match status" value="6"/>
</dbReference>
<dbReference type="InterPro" id="IPR001680">
    <property type="entry name" value="WD40_rpt"/>
</dbReference>
<dbReference type="PROSITE" id="PS00678">
    <property type="entry name" value="WD_REPEATS_1"/>
    <property type="match status" value="1"/>
</dbReference>
<dbReference type="Pfam" id="PF00400">
    <property type="entry name" value="WD40"/>
    <property type="match status" value="8"/>
</dbReference>
<dbReference type="Proteomes" id="UP000268014">
    <property type="component" value="Unassembled WGS sequence"/>
</dbReference>
<reference evidence="6 7" key="2">
    <citation type="submission" date="2018-11" db="EMBL/GenBank/DDBJ databases">
        <authorList>
            <consortium name="Pathogen Informatics"/>
        </authorList>
    </citation>
    <scope>NUCLEOTIDE SEQUENCE [LARGE SCALE GENOMIC DNA]</scope>
    <source>
        <strain evidence="6 7">MHpl1</strain>
    </source>
</reference>
<evidence type="ECO:0000256" key="3">
    <source>
        <dbReference type="PROSITE-ProRule" id="PRU00221"/>
    </source>
</evidence>
<feature type="region of interest" description="Disordered" evidence="4">
    <location>
        <begin position="1306"/>
        <end position="1373"/>
    </location>
</feature>
<feature type="repeat" description="WD" evidence="3">
    <location>
        <begin position="792"/>
        <end position="833"/>
    </location>
</feature>
<dbReference type="PANTHER" id="PTHR19871">
    <property type="entry name" value="BETA TRANSDUCIN-RELATED PROTEIN"/>
    <property type="match status" value="1"/>
</dbReference>
<dbReference type="InterPro" id="IPR057588">
    <property type="entry name" value="NWD1/2-like_WH"/>
</dbReference>
<dbReference type="InterPro" id="IPR011047">
    <property type="entry name" value="Quinoprotein_ADH-like_sf"/>
</dbReference>
<sequence>MDVLPELQNFAFNSDFDLEWIDPLSERGQFSEVMLEHMMNGILEESSWLICLLGDKYGLIGPPTQIPKSEFEAIRAAVFEQSEDLKLLDQHYVLDRSGMEEEYRLNTHLEDAKQRMKLSKVVQKGAHNAFDGSQLTNDRQRRFFWSSLHKIAAVALERNCRCTLVLRKFDDVRPDTGVNSTYCEKQSEAAEKIAKLKNQVSEKVDNKLVFSHIFTPENGDIGAFFTSREADKYRDTLQRQAFKFEEQLKIFDEIIVTLDKMLYLFLDDVHLLKYGPFMSAIRKRLQKIFSNTKQFQAPSSLAIFMTASNISPISSIYTITQTLNLDMPSEDDIIEILKRSLVNRKAGSAQWSIIKQQLTGSNRNILVGQVLLDQVLMRKNGVMSGVLYFVSGRLERIEAELGALSVQSLCTYMVLATHGLTRLELFDLLSNKFDLISRLGATVAFPTLLLDRILESLGTKNNNHYMIEPTLQSISITREFLFFFVRYFSTLVDLKITHSEIADYFGCASPVDESISPRKEISYQVFPQQMNRENGACNIRRLHNLWFHLLHTGNMDALKDMALCQFDFIDSAVRTCSMVHLLSIYEECAMQVLHHDIQAENSHFLNTLVEQAMTWVDNYSRQPLLVPLSCWIAPPQMKTCRTFTIKEWKPGQTVLTPTFNHQHVLISGNQSAIGVIYMYHIAAQSLMTTFSGMWLKFESYFMSDPQDAPGHTGNVTSLSCSASGTFFVSTSTDNTVRIWSLISGECVKMLTPHSHKVICCVLASDDSFLVTGSADSSAKMIDLETGEVLRSFTEHTGSVVSLQLTVNNEFLITGSGDFIVQMWSLESGRCISRMGGLMAPVSCIAITSNDAFVIVACEDETLRVFSTVAAQELHELMGHEGRVNALACAQDDCQLFAATKSKVYCYDIHNGQIVDVLDCKLPYAVFNIKISSDNFFLFSGCGPRVDVWHIQKRVHDAPDASGHMGFVTAIALSGDDKIAACGTYDGIVAIWDLDICQCLSTVPQNKGIPVSCLAFSFNQTFLLSGNAIGTVSVFDCSSGSLHRTFGLHSSEIVSICPLENYRVFSCDKEGKLCQWEIFGDEESMVMMTQGVAPPIFVPPNGKIVVGHCPKNSKDGSVEKKTSSNSRMKVWTVGEEGPVLKNKLSHNEEITCFAAIAQGTLVATGSNDQSCKLWQIDSGYLTQVLVGHEGRVTCVALSEDERLVISGAEDKKVIVWNVSTGDIAHSLVCTAPLTAVSLSSDGCVAFSASEDGWLESWSTEKGNLLSSFNAHRPIRQVLNSLDANRLLVQLSSCAQLPILCLHNSPASSHPLTQRRRSARSHSLTSLGNDNAGANAESKTREVSSSSLQVGNGHPTPPRSAQPRPTFDRLDRDQSRPSVIEKVRLSNYLAASSYFLN</sequence>
<evidence type="ECO:0000256" key="2">
    <source>
        <dbReference type="ARBA" id="ARBA00022737"/>
    </source>
</evidence>
<dbReference type="InterPro" id="IPR052752">
    <property type="entry name" value="NACHT-WD_repeat"/>
</dbReference>
<name>A0A158QJR0_HAEPC</name>
<feature type="repeat" description="WD" evidence="3">
    <location>
        <begin position="960"/>
        <end position="1001"/>
    </location>
</feature>
<dbReference type="OrthoDB" id="9990676at2759"/>
<evidence type="ECO:0000259" key="5">
    <source>
        <dbReference type="Pfam" id="PF25469"/>
    </source>
</evidence>
<feature type="repeat" description="WD" evidence="3">
    <location>
        <begin position="1184"/>
        <end position="1225"/>
    </location>
</feature>
<dbReference type="CDD" id="cd00200">
    <property type="entry name" value="WD40"/>
    <property type="match status" value="2"/>
</dbReference>
<dbReference type="WBParaSite" id="HPLM_0000322401-mRNA-1">
    <property type="protein sequence ID" value="HPLM_0000322401-mRNA-1"/>
    <property type="gene ID" value="HPLM_0000322401"/>
</dbReference>
<protein>
    <submittedName>
        <fullName evidence="8">WD_REPEATS_REGION domain-containing protein</fullName>
    </submittedName>
</protein>
<feature type="domain" description="NWD1/2-like winged helix-turn-helix" evidence="5">
    <location>
        <begin position="368"/>
        <end position="493"/>
    </location>
</feature>
<dbReference type="InterPro" id="IPR019775">
    <property type="entry name" value="WD40_repeat_CS"/>
</dbReference>
<keyword evidence="7" id="KW-1185">Reference proteome</keyword>
<evidence type="ECO:0000313" key="7">
    <source>
        <dbReference type="Proteomes" id="UP000268014"/>
    </source>
</evidence>
<dbReference type="SMART" id="SM00320">
    <property type="entry name" value="WD40"/>
    <property type="match status" value="11"/>
</dbReference>
<dbReference type="PROSITE" id="PS50294">
    <property type="entry name" value="WD_REPEATS_REGION"/>
    <property type="match status" value="5"/>
</dbReference>
<feature type="repeat" description="WD" evidence="3">
    <location>
        <begin position="708"/>
        <end position="749"/>
    </location>
</feature>
<accession>A0A158QJR0</accession>
<keyword evidence="2" id="KW-0677">Repeat</keyword>
<feature type="compositionally biased region" description="Basic and acidic residues" evidence="4">
    <location>
        <begin position="1364"/>
        <end position="1373"/>
    </location>
</feature>
<evidence type="ECO:0000256" key="4">
    <source>
        <dbReference type="SAM" id="MobiDB-lite"/>
    </source>
</evidence>
<dbReference type="OMA" id="DSFYWDL"/>